<gene>
    <name evidence="1" type="ORF">ACFQ27_01475</name>
</gene>
<keyword evidence="2" id="KW-1185">Reference proteome</keyword>
<reference evidence="2" key="1">
    <citation type="journal article" date="2019" name="Int. J. Syst. Evol. Microbiol.">
        <title>The Global Catalogue of Microorganisms (GCM) 10K type strain sequencing project: providing services to taxonomists for standard genome sequencing and annotation.</title>
        <authorList>
            <consortium name="The Broad Institute Genomics Platform"/>
            <consortium name="The Broad Institute Genome Sequencing Center for Infectious Disease"/>
            <person name="Wu L."/>
            <person name="Ma J."/>
        </authorList>
    </citation>
    <scope>NUCLEOTIDE SEQUENCE [LARGE SCALE GENOMIC DNA]</scope>
    <source>
        <strain evidence="2">CCUG 55074</strain>
    </source>
</reference>
<organism evidence="1 2">
    <name type="scientific">Phenylobacterium conjunctum</name>
    <dbReference type="NCBI Taxonomy" id="1298959"/>
    <lineage>
        <taxon>Bacteria</taxon>
        <taxon>Pseudomonadati</taxon>
        <taxon>Pseudomonadota</taxon>
        <taxon>Alphaproteobacteria</taxon>
        <taxon>Caulobacterales</taxon>
        <taxon>Caulobacteraceae</taxon>
        <taxon>Phenylobacterium</taxon>
    </lineage>
</organism>
<evidence type="ECO:0000313" key="2">
    <source>
        <dbReference type="Proteomes" id="UP001597216"/>
    </source>
</evidence>
<dbReference type="RefSeq" id="WP_377352105.1">
    <property type="nucleotide sequence ID" value="NZ_JBHTLQ010000002.1"/>
</dbReference>
<comment type="caution">
    <text evidence="1">The sequence shown here is derived from an EMBL/GenBank/DDBJ whole genome shotgun (WGS) entry which is preliminary data.</text>
</comment>
<dbReference type="EMBL" id="JBHTLQ010000002">
    <property type="protein sequence ID" value="MFD1189236.1"/>
    <property type="molecule type" value="Genomic_DNA"/>
</dbReference>
<proteinExistence type="predicted"/>
<evidence type="ECO:0000313" key="1">
    <source>
        <dbReference type="EMBL" id="MFD1189236.1"/>
    </source>
</evidence>
<sequence>MEEQVHYEVLARRPGSAVHLEAWLEDQHRAIQVANEMIGSGEFIAVMVIRETRDPKSGKFSPLCIRREGDFTSPVTRKLRSGDLPPPRCQAGSDLYGPMARARIAEVLEGWLARRKSTAFELIHRLDLVDTLRNAGGEFQHAIQKFAVPEALLRHSTVHEVIRGLHPVIDQAAARLRQATQAKAFPTISVSGFGETCEALAEADERLFLMGGAVAGYLGSAEDWPSKVERILNLADAAPETGIGRDLAFHVLAQPMAEILNLGPAMTEMLGAELDPASHLGALAQLVAPEVPKAVGAIDPAAAALLPKPTDIGERLARFLAEPRVAGLRQALGRKVLAEVASPRRLRPASPEGEVEICRALAITLMTAAEPMGGAEAVHEAFVSRSHTLVGTEFVTAYLKVARTPIDEAMALVRLMESVVGGTHKRQAVRWIQSCVTSLKFDTEAMSGKAPAAIRLGQLANLYRRVARAGGQEAGIEALLTLIGEMGGKLEAEAKIIQGIRKAAHSPVEKVQALIRMATGEAAPLGPAAERARQEARRLAAHPDTTAHLSARAAVQLQTMVQNLGRAA</sequence>
<protein>
    <submittedName>
        <fullName evidence="1">Uncharacterized protein</fullName>
    </submittedName>
</protein>
<accession>A0ABW3SZ55</accession>
<name>A0ABW3SZ55_9CAUL</name>
<dbReference type="Proteomes" id="UP001597216">
    <property type="component" value="Unassembled WGS sequence"/>
</dbReference>